<dbReference type="AlphaFoldDB" id="A0ABD5ZSU6"/>
<evidence type="ECO:0000313" key="2">
    <source>
        <dbReference type="EMBL" id="MFC7236523.1"/>
    </source>
</evidence>
<sequence length="47" mass="5240">MTRYACSDCGTTMDLLDTTGNDRMEPCPVCEQQTRWELAFAGDGVSY</sequence>
<protein>
    <recommendedName>
        <fullName evidence="4">Zinc ribbon domain-containing protein</fullName>
    </recommendedName>
</protein>
<accession>A0ABD5ZSU6</accession>
<dbReference type="EMBL" id="JBHTAP010000001">
    <property type="protein sequence ID" value="MFC7236523.1"/>
    <property type="molecule type" value="Genomic_DNA"/>
</dbReference>
<dbReference type="RefSeq" id="WP_276234682.1">
    <property type="nucleotide sequence ID" value="NZ_CP119802.1"/>
</dbReference>
<dbReference type="GeneID" id="79268249"/>
<dbReference type="Proteomes" id="UP001596398">
    <property type="component" value="Unassembled WGS sequence"/>
</dbReference>
<proteinExistence type="predicted"/>
<reference evidence="2" key="3">
    <citation type="submission" date="2024-09" db="EMBL/GenBank/DDBJ databases">
        <authorList>
            <person name="Sun Q."/>
        </authorList>
    </citation>
    <scope>NUCLEOTIDE SEQUENCE</scope>
    <source>
        <strain evidence="2">CCM 7403</strain>
    </source>
</reference>
<comment type="caution">
    <text evidence="2">The sequence shown here is derived from an EMBL/GenBank/DDBJ whole genome shotgun (WGS) entry which is preliminary data.</text>
</comment>
<reference evidence="3" key="2">
    <citation type="journal article" date="2019" name="Int. J. Syst. Evol. Microbiol.">
        <title>The Global Catalogue of Microorganisms (GCM) 10K type strain sequencing project: providing services to taxonomists for standard genome sequencing and annotation.</title>
        <authorList>
            <consortium name="The Broad Institute Genomics Platform"/>
            <consortium name="The Broad Institute Genome Sequencing Center for Infectious Disease"/>
            <person name="Wu L."/>
            <person name="Ma J."/>
        </authorList>
    </citation>
    <scope>NUCLEOTIDE SEQUENCE [LARGE SCALE GENOMIC DNA]</scope>
    <source>
        <strain evidence="3">DT85</strain>
    </source>
</reference>
<organism evidence="2 3">
    <name type="scientific">Halosegnis marinus</name>
    <dbReference type="NCBI Taxonomy" id="3034023"/>
    <lineage>
        <taxon>Archaea</taxon>
        <taxon>Methanobacteriati</taxon>
        <taxon>Methanobacteriota</taxon>
        <taxon>Stenosarchaea group</taxon>
        <taxon>Halobacteria</taxon>
        <taxon>Halobacteriales</taxon>
        <taxon>Natronomonadaceae</taxon>
        <taxon>Halosegnis</taxon>
    </lineage>
</organism>
<evidence type="ECO:0000313" key="3">
    <source>
        <dbReference type="Proteomes" id="UP001596398"/>
    </source>
</evidence>
<evidence type="ECO:0008006" key="4">
    <source>
        <dbReference type="Google" id="ProtNLM"/>
    </source>
</evidence>
<reference evidence="2" key="1">
    <citation type="journal article" date="2014" name="Int. J. Syst. Evol. Microbiol.">
        <title>Complete genome sequence of Corynebacterium casei LMG S-19264T (=DSM 44701T), isolated from a smear-ripened cheese.</title>
        <authorList>
            <consortium name="US DOE Joint Genome Institute (JGI-PGF)"/>
            <person name="Walter F."/>
            <person name="Albersmeier A."/>
            <person name="Kalinowski J."/>
            <person name="Ruckert C."/>
        </authorList>
    </citation>
    <scope>NUCLEOTIDE SEQUENCE [LARGE SCALE GENOMIC DNA]</scope>
    <source>
        <strain evidence="2">CCM 7403</strain>
    </source>
</reference>
<name>A0ABD5ZSU6_9EURY</name>
<dbReference type="EMBL" id="JBHTAP010000001">
    <property type="protein sequence ID" value="MFC7233714.1"/>
    <property type="molecule type" value="Genomic_DNA"/>
</dbReference>
<keyword evidence="3" id="KW-1185">Reference proteome</keyword>
<evidence type="ECO:0000313" key="1">
    <source>
        <dbReference type="EMBL" id="MFC7233714.1"/>
    </source>
</evidence>
<gene>
    <name evidence="1" type="ORF">ACFQJ4_00105</name>
    <name evidence="2" type="ORF">ACFQJ4_14515</name>
</gene>